<accession>A0A915ICM6</accession>
<name>A0A915ICM6_ROMCU</name>
<dbReference type="AlphaFoldDB" id="A0A915ICM6"/>
<evidence type="ECO:0000256" key="1">
    <source>
        <dbReference type="SAM" id="MobiDB-lite"/>
    </source>
</evidence>
<dbReference type="WBParaSite" id="nRc.2.0.1.t11930-RA">
    <property type="protein sequence ID" value="nRc.2.0.1.t11930-RA"/>
    <property type="gene ID" value="nRc.2.0.1.g11930"/>
</dbReference>
<sequence length="157" mass="18254">MHAVTLHKKSYPWCKQAYYREFLVKGTLATRNPMDAITLHKKLSEDIEVQHQFNRELSQKYTTVNLTFSFVAYSAVKNKNNCFVFQSKSGDKSTCKSKFKTAKSFFSLLALFSRSNFDRSRIIFEERGDETSECYRSQNAQREGKNGVQTRKKAVHL</sequence>
<protein>
    <submittedName>
        <fullName evidence="3">Uncharacterized protein</fullName>
    </submittedName>
</protein>
<evidence type="ECO:0000313" key="3">
    <source>
        <dbReference type="WBParaSite" id="nRc.2.0.1.t11930-RA"/>
    </source>
</evidence>
<organism evidence="2 3">
    <name type="scientific">Romanomermis culicivorax</name>
    <name type="common">Nematode worm</name>
    <dbReference type="NCBI Taxonomy" id="13658"/>
    <lineage>
        <taxon>Eukaryota</taxon>
        <taxon>Metazoa</taxon>
        <taxon>Ecdysozoa</taxon>
        <taxon>Nematoda</taxon>
        <taxon>Enoplea</taxon>
        <taxon>Dorylaimia</taxon>
        <taxon>Mermithida</taxon>
        <taxon>Mermithoidea</taxon>
        <taxon>Mermithidae</taxon>
        <taxon>Romanomermis</taxon>
    </lineage>
</organism>
<keyword evidence="2" id="KW-1185">Reference proteome</keyword>
<dbReference type="Proteomes" id="UP000887565">
    <property type="component" value="Unplaced"/>
</dbReference>
<evidence type="ECO:0000313" key="2">
    <source>
        <dbReference type="Proteomes" id="UP000887565"/>
    </source>
</evidence>
<proteinExistence type="predicted"/>
<reference evidence="3" key="1">
    <citation type="submission" date="2022-11" db="UniProtKB">
        <authorList>
            <consortium name="WormBaseParasite"/>
        </authorList>
    </citation>
    <scope>IDENTIFICATION</scope>
</reference>
<feature type="region of interest" description="Disordered" evidence="1">
    <location>
        <begin position="134"/>
        <end position="157"/>
    </location>
</feature>